<gene>
    <name evidence="1" type="ORF">UT08_C0009G0019</name>
</gene>
<protein>
    <submittedName>
        <fullName evidence="1">Uncharacterized protein</fullName>
    </submittedName>
</protein>
<sequence>MVRSSKKQVNDNKTISYLPWLTDELKQDVRKHFEPKYKRKLTENEVYTIADNLKEVIEAYLKMKWQQLNPKK</sequence>
<dbReference type="STRING" id="1618570.UT08_C0009G0019"/>
<comment type="caution">
    <text evidence="1">The sequence shown here is derived from an EMBL/GenBank/DDBJ whole genome shotgun (WGS) entry which is preliminary data.</text>
</comment>
<evidence type="ECO:0000313" key="1">
    <source>
        <dbReference type="EMBL" id="KKQ85185.1"/>
    </source>
</evidence>
<evidence type="ECO:0000313" key="2">
    <source>
        <dbReference type="Proteomes" id="UP000034081"/>
    </source>
</evidence>
<name>A0A0G0LBG2_9BACT</name>
<accession>A0A0G0LBG2</accession>
<dbReference type="EMBL" id="LBVL01000009">
    <property type="protein sequence ID" value="KKQ85185.1"/>
    <property type="molecule type" value="Genomic_DNA"/>
</dbReference>
<dbReference type="AlphaFoldDB" id="A0A0G0LBG2"/>
<proteinExistence type="predicted"/>
<organism evidence="1 2">
    <name type="scientific">Candidatus Woesebacteria bacterium GW2011_GWB1_38_8</name>
    <dbReference type="NCBI Taxonomy" id="1618570"/>
    <lineage>
        <taxon>Bacteria</taxon>
        <taxon>Candidatus Woeseibacteriota</taxon>
    </lineage>
</organism>
<reference evidence="1 2" key="1">
    <citation type="journal article" date="2015" name="Nature">
        <title>rRNA introns, odd ribosomes, and small enigmatic genomes across a large radiation of phyla.</title>
        <authorList>
            <person name="Brown C.T."/>
            <person name="Hug L.A."/>
            <person name="Thomas B.C."/>
            <person name="Sharon I."/>
            <person name="Castelle C.J."/>
            <person name="Singh A."/>
            <person name="Wilkins M.J."/>
            <person name="Williams K.H."/>
            <person name="Banfield J.F."/>
        </authorList>
    </citation>
    <scope>NUCLEOTIDE SEQUENCE [LARGE SCALE GENOMIC DNA]</scope>
</reference>
<dbReference type="Proteomes" id="UP000034081">
    <property type="component" value="Unassembled WGS sequence"/>
</dbReference>